<dbReference type="RefSeq" id="WP_305501773.1">
    <property type="nucleotide sequence ID" value="NZ_CP131913.1"/>
</dbReference>
<name>A0ABY9H618_9GAMM</name>
<gene>
    <name evidence="1" type="ORF">B6N23_03200</name>
</gene>
<protein>
    <recommendedName>
        <fullName evidence="3">M1 family peptidase</fullName>
    </recommendedName>
</protein>
<dbReference type="InterPro" id="IPR027268">
    <property type="entry name" value="Peptidase_M4/M1_CTD_sf"/>
</dbReference>
<evidence type="ECO:0000313" key="1">
    <source>
        <dbReference type="EMBL" id="WLI73949.1"/>
    </source>
</evidence>
<organism evidence="1 2">
    <name type="scientific">Halomonas alkalicola</name>
    <dbReference type="NCBI Taxonomy" id="1930622"/>
    <lineage>
        <taxon>Bacteria</taxon>
        <taxon>Pseudomonadati</taxon>
        <taxon>Pseudomonadota</taxon>
        <taxon>Gammaproteobacteria</taxon>
        <taxon>Oceanospirillales</taxon>
        <taxon>Halomonadaceae</taxon>
        <taxon>Halomonas</taxon>
    </lineage>
</organism>
<dbReference type="SUPFAM" id="SSF55486">
    <property type="entry name" value="Metalloproteases ('zincins'), catalytic domain"/>
    <property type="match status" value="1"/>
</dbReference>
<evidence type="ECO:0008006" key="3">
    <source>
        <dbReference type="Google" id="ProtNLM"/>
    </source>
</evidence>
<dbReference type="Proteomes" id="UP001235344">
    <property type="component" value="Chromosome"/>
</dbReference>
<dbReference type="EMBL" id="CP131913">
    <property type="protein sequence ID" value="WLI73949.1"/>
    <property type="molecule type" value="Genomic_DNA"/>
</dbReference>
<reference evidence="1 2" key="1">
    <citation type="submission" date="2023-08" db="EMBL/GenBank/DDBJ databases">
        <title>Transcriptome Analysis of Halomonas alkalicola CICC 11012s to Identify the Genes Involved in Alkaline Tolerances.</title>
        <authorList>
            <person name="Zhai L."/>
        </authorList>
    </citation>
    <scope>NUCLEOTIDE SEQUENCE [LARGE SCALE GENOMIC DNA]</scope>
    <source>
        <strain evidence="1 2">CICC 11012s</strain>
    </source>
</reference>
<dbReference type="Gene3D" id="1.10.390.10">
    <property type="entry name" value="Neutral Protease Domain 2"/>
    <property type="match status" value="1"/>
</dbReference>
<accession>A0ABY9H618</accession>
<evidence type="ECO:0000313" key="2">
    <source>
        <dbReference type="Proteomes" id="UP001235344"/>
    </source>
</evidence>
<proteinExistence type="predicted"/>
<sequence>MATTGLPRCRSPLAWALLGALLAGPAWGEALGPERRLTLHLDPAERSLAGELVQPLPDGGRFALLDGLDVREAHCGERTLRLARDHEGRWLVPACSAPTLTLRWQGTLPEAERETRHTIAEAGTFLPTRGGWYPHLVEAAGPLSLEVYTPAGQRALGSGSLVEERTTPEGRLARFHHPRTREVELAAGPWALRERDVGGVTLRVLFPEALDAAFGATYLERAAHHLAAFQARLGRLPFASFSIAASPAPVGVAFPGFTLLGERVIPLPFIPDTSLPHEIMHAWWGAGVLVDYAEGNWAEALTTYLADHAVAEAAGEDAELRRGWLRDLAALPAVHEPTLRDFRGGPDPAGRLIGYQHGALLFHMLRKRLGDAAFDAALVAFAGRWMHRTADWQALEAAFSEAAGEELAPFFAAWRDRPGRPALALEEVRFEAEPDGGWLHGVLVQRGEHAPWPMSVPLVVDTDAGPVTLTQRMESARQPFALPLAGPPRALEMDPDAELLRHPGALPSVLRRLLLDPDTRLVALTPGRTAELEALASRALGRRLASLPAEEALDGEWETLAPLLVVGTTDEVVAWRRERGLAAPPREGLEEAGRARVWMHPEHPIGLLSGDDAEGLAMLAARLRHHGQRSHLVLGEDGETRDADTWPAEENPLRIEWEE</sequence>
<keyword evidence="2" id="KW-1185">Reference proteome</keyword>